<evidence type="ECO:0000256" key="1">
    <source>
        <dbReference type="ARBA" id="ARBA00022527"/>
    </source>
</evidence>
<dbReference type="Gene3D" id="3.30.200.20">
    <property type="entry name" value="Phosphorylase Kinase, domain 1"/>
    <property type="match status" value="1"/>
</dbReference>
<dbReference type="PANTHER" id="PTHR24355">
    <property type="entry name" value="G PROTEIN-COUPLED RECEPTOR KINASE/RIBOSOMAL PROTEIN S6 KINASE"/>
    <property type="match status" value="1"/>
</dbReference>
<proteinExistence type="predicted"/>
<sequence>MVVRNNYLSHVKSEKNILEALNFPFVICMDYFYQTAKNLYYVMPLMIGHDLCYLLDREEKLKENIAKFYISQIILSLEYL</sequence>
<dbReference type="GO" id="GO:0004674">
    <property type="term" value="F:protein serine/threonine kinase activity"/>
    <property type="evidence" value="ECO:0007669"/>
    <property type="project" value="UniProtKB-KW"/>
</dbReference>
<evidence type="ECO:0000256" key="5">
    <source>
        <dbReference type="ARBA" id="ARBA00022840"/>
    </source>
</evidence>
<accession>A0A171B327</accession>
<dbReference type="Pfam" id="PF00069">
    <property type="entry name" value="Pkinase"/>
    <property type="match status" value="1"/>
</dbReference>
<organism evidence="7">
    <name type="scientific">Triatoma infestans</name>
    <name type="common">Assassin bug</name>
    <dbReference type="NCBI Taxonomy" id="30076"/>
    <lineage>
        <taxon>Eukaryota</taxon>
        <taxon>Metazoa</taxon>
        <taxon>Ecdysozoa</taxon>
        <taxon>Arthropoda</taxon>
        <taxon>Hexapoda</taxon>
        <taxon>Insecta</taxon>
        <taxon>Pterygota</taxon>
        <taxon>Neoptera</taxon>
        <taxon>Paraneoptera</taxon>
        <taxon>Hemiptera</taxon>
        <taxon>Heteroptera</taxon>
        <taxon>Panheteroptera</taxon>
        <taxon>Cimicomorpha</taxon>
        <taxon>Reduviidae</taxon>
        <taxon>Triatominae</taxon>
        <taxon>Triatoma</taxon>
    </lineage>
</organism>
<keyword evidence="2" id="KW-0808">Transferase</keyword>
<dbReference type="EMBL" id="GEMB01000333">
    <property type="protein sequence ID" value="JAS02787.1"/>
    <property type="molecule type" value="Transcribed_RNA"/>
</dbReference>
<evidence type="ECO:0000256" key="3">
    <source>
        <dbReference type="ARBA" id="ARBA00022741"/>
    </source>
</evidence>
<reference evidence="7" key="1">
    <citation type="submission" date="2016-04" db="EMBL/GenBank/DDBJ databases">
        <authorList>
            <person name="Calderon-Fernandez G.M.Sr."/>
        </authorList>
    </citation>
    <scope>NUCLEOTIDE SEQUENCE</scope>
    <source>
        <strain evidence="7">Int1</strain>
        <tissue evidence="7">Integument</tissue>
    </source>
</reference>
<dbReference type="InterPro" id="IPR000719">
    <property type="entry name" value="Prot_kinase_dom"/>
</dbReference>
<dbReference type="AlphaFoldDB" id="A0A171B327"/>
<feature type="domain" description="Protein kinase" evidence="6">
    <location>
        <begin position="1"/>
        <end position="80"/>
    </location>
</feature>
<dbReference type="GO" id="GO:0005524">
    <property type="term" value="F:ATP binding"/>
    <property type="evidence" value="ECO:0007669"/>
    <property type="project" value="UniProtKB-KW"/>
</dbReference>
<dbReference type="SUPFAM" id="SSF56112">
    <property type="entry name" value="Protein kinase-like (PK-like)"/>
    <property type="match status" value="1"/>
</dbReference>
<protein>
    <submittedName>
        <fullName evidence="7">Agc protein kinase</fullName>
    </submittedName>
</protein>
<keyword evidence="3" id="KW-0547">Nucleotide-binding</keyword>
<dbReference type="Gene3D" id="1.10.510.10">
    <property type="entry name" value="Transferase(Phosphotransferase) domain 1"/>
    <property type="match status" value="1"/>
</dbReference>
<keyword evidence="4 7" id="KW-0418">Kinase</keyword>
<evidence type="ECO:0000256" key="4">
    <source>
        <dbReference type="ARBA" id="ARBA00022777"/>
    </source>
</evidence>
<keyword evidence="5" id="KW-0067">ATP-binding</keyword>
<reference evidence="7" key="2">
    <citation type="journal article" date="2017" name="J. Med. Entomol.">
        <title>Transcriptome Analysis of the Triatoma infestans (Hemiptera: Reduviidae) Integument.</title>
        <authorList>
            <person name="Calderon-Fernandez G.M."/>
            <person name="Moriconi D.E."/>
            <person name="Dulbecco A.B."/>
            <person name="Juarez M.P."/>
        </authorList>
    </citation>
    <scope>NUCLEOTIDE SEQUENCE</scope>
    <source>
        <strain evidence="7">Int1</strain>
        <tissue evidence="7">Integument</tissue>
    </source>
</reference>
<evidence type="ECO:0000256" key="2">
    <source>
        <dbReference type="ARBA" id="ARBA00022679"/>
    </source>
</evidence>
<evidence type="ECO:0000313" key="7">
    <source>
        <dbReference type="EMBL" id="JAS02787.1"/>
    </source>
</evidence>
<feature type="non-terminal residue" evidence="7">
    <location>
        <position position="80"/>
    </location>
</feature>
<dbReference type="PROSITE" id="PS50011">
    <property type="entry name" value="PROTEIN_KINASE_DOM"/>
    <property type="match status" value="1"/>
</dbReference>
<dbReference type="PANTHER" id="PTHR24355:SF18">
    <property type="entry name" value="G PROTEIN-COUPLED RECEPTOR KINASE"/>
    <property type="match status" value="1"/>
</dbReference>
<dbReference type="InterPro" id="IPR011009">
    <property type="entry name" value="Kinase-like_dom_sf"/>
</dbReference>
<name>A0A171B327_TRIIF</name>
<keyword evidence="1" id="KW-0723">Serine/threonine-protein kinase</keyword>
<evidence type="ECO:0000259" key="6">
    <source>
        <dbReference type="PROSITE" id="PS50011"/>
    </source>
</evidence>